<reference evidence="2 3" key="1">
    <citation type="submission" date="2015-07" db="EMBL/GenBank/DDBJ databases">
        <authorList>
            <person name="Noorani M."/>
        </authorList>
    </citation>
    <scope>NUCLEOTIDE SEQUENCE [LARGE SCALE GENOMIC DNA]</scope>
    <source>
        <strain evidence="2 3">NRRL B-24567</strain>
    </source>
</reference>
<sequence>MTGAYTLTPRHLGRGLWAHPLGVNTGSVGLTDERDSGTSANEGCLLDGLRCAVELGANLLDTSDSYGAGRAERMLERILREYRNEGLIVSSKVGRIRGSAPHAYADRNIHRQFQQTRDNLYVDEVDIYTLDSWDFGLQDRYLGGAIDQVRTLQQLGDIKAIGMRGPYIHYGATPVERSACAERFLYLFRLIKPDIIWTRFNALTSVISLEGEDLFGFTARHNVGVILAAPLAHGLLTGKALPSAMPRLGPLDAAASTRALAPQALDAIAAGLHALRDHFGDTPGVLTRLALRSCLQKADHAATVVGFTREDQVTENFRCLGPPLTPAELALVDEVYAQIRTGIEESTERQGARRAKV</sequence>
<dbReference type="GO" id="GO:0005829">
    <property type="term" value="C:cytosol"/>
    <property type="evidence" value="ECO:0007669"/>
    <property type="project" value="TreeGrafter"/>
</dbReference>
<dbReference type="Pfam" id="PF00248">
    <property type="entry name" value="Aldo_ket_red"/>
    <property type="match status" value="1"/>
</dbReference>
<evidence type="ECO:0000313" key="3">
    <source>
        <dbReference type="Proteomes" id="UP000037773"/>
    </source>
</evidence>
<evidence type="ECO:0000313" key="2">
    <source>
        <dbReference type="EMBL" id="KOT46756.1"/>
    </source>
</evidence>
<dbReference type="RefSeq" id="WP_037803341.1">
    <property type="nucleotide sequence ID" value="NZ_LGCN01000001.1"/>
</dbReference>
<dbReference type="InterPro" id="IPR020471">
    <property type="entry name" value="AKR"/>
</dbReference>
<feature type="domain" description="NADP-dependent oxidoreductase" evidence="1">
    <location>
        <begin position="45"/>
        <end position="336"/>
    </location>
</feature>
<evidence type="ECO:0000259" key="1">
    <source>
        <dbReference type="Pfam" id="PF00248"/>
    </source>
</evidence>
<dbReference type="Proteomes" id="UP000037773">
    <property type="component" value="Unassembled WGS sequence"/>
</dbReference>
<proteinExistence type="predicted"/>
<dbReference type="PANTHER" id="PTHR42686">
    <property type="entry name" value="GH17980P-RELATED"/>
    <property type="match status" value="1"/>
</dbReference>
<dbReference type="AlphaFoldDB" id="A0A0M9XB40"/>
<dbReference type="PANTHER" id="PTHR42686:SF1">
    <property type="entry name" value="GH17980P-RELATED"/>
    <property type="match status" value="1"/>
</dbReference>
<gene>
    <name evidence="2" type="ORF">ADK41_00695</name>
</gene>
<dbReference type="EMBL" id="LGCN01000001">
    <property type="protein sequence ID" value="KOT46756.1"/>
    <property type="molecule type" value="Genomic_DNA"/>
</dbReference>
<dbReference type="InterPro" id="IPR036812">
    <property type="entry name" value="NAD(P)_OxRdtase_dom_sf"/>
</dbReference>
<accession>A0A0M9XB40</accession>
<protein>
    <submittedName>
        <fullName evidence="2">Aldo/keto reductase</fullName>
    </submittedName>
</protein>
<name>A0A0M9XB40_9ACTN</name>
<dbReference type="GO" id="GO:0016491">
    <property type="term" value="F:oxidoreductase activity"/>
    <property type="evidence" value="ECO:0007669"/>
    <property type="project" value="InterPro"/>
</dbReference>
<keyword evidence="3" id="KW-1185">Reference proteome</keyword>
<comment type="caution">
    <text evidence="2">The sequence shown here is derived from an EMBL/GenBank/DDBJ whole genome shotgun (WGS) entry which is preliminary data.</text>
</comment>
<dbReference type="PATRIC" id="fig|36816.3.peg.149"/>
<dbReference type="Gene3D" id="3.20.20.100">
    <property type="entry name" value="NADP-dependent oxidoreductase domain"/>
    <property type="match status" value="1"/>
</dbReference>
<dbReference type="InterPro" id="IPR023210">
    <property type="entry name" value="NADP_OxRdtase_dom"/>
</dbReference>
<organism evidence="2 3">
    <name type="scientific">Streptomyces caelestis</name>
    <dbReference type="NCBI Taxonomy" id="36816"/>
    <lineage>
        <taxon>Bacteria</taxon>
        <taxon>Bacillati</taxon>
        <taxon>Actinomycetota</taxon>
        <taxon>Actinomycetes</taxon>
        <taxon>Kitasatosporales</taxon>
        <taxon>Streptomycetaceae</taxon>
        <taxon>Streptomyces</taxon>
    </lineage>
</organism>
<dbReference type="SUPFAM" id="SSF51430">
    <property type="entry name" value="NAD(P)-linked oxidoreductase"/>
    <property type="match status" value="1"/>
</dbReference>